<dbReference type="AlphaFoldDB" id="A0A4Y2QBL2"/>
<evidence type="ECO:0000313" key="2">
    <source>
        <dbReference type="Proteomes" id="UP000499080"/>
    </source>
</evidence>
<evidence type="ECO:0000313" key="1">
    <source>
        <dbReference type="EMBL" id="GBN61585.1"/>
    </source>
</evidence>
<dbReference type="EMBL" id="BGPR01013655">
    <property type="protein sequence ID" value="GBN61585.1"/>
    <property type="molecule type" value="Genomic_DNA"/>
</dbReference>
<dbReference type="Gene3D" id="1.25.40.180">
    <property type="match status" value="1"/>
</dbReference>
<reference evidence="1 2" key="1">
    <citation type="journal article" date="2019" name="Sci. Rep.">
        <title>Orb-weaving spider Araneus ventricosus genome elucidates the spidroin gene catalogue.</title>
        <authorList>
            <person name="Kono N."/>
            <person name="Nakamura H."/>
            <person name="Ohtoshi R."/>
            <person name="Moran D.A.P."/>
            <person name="Shinohara A."/>
            <person name="Yoshida Y."/>
            <person name="Fujiwara M."/>
            <person name="Mori M."/>
            <person name="Tomita M."/>
            <person name="Arakawa K."/>
        </authorList>
    </citation>
    <scope>NUCLEOTIDE SEQUENCE [LARGE SCALE GENOMIC DNA]</scope>
</reference>
<dbReference type="PANTHER" id="PTHR23254:SF16">
    <property type="entry name" value="CBP80_20-DEPENDENT TRANSLATION INITIATION FACTOR"/>
    <property type="match status" value="1"/>
</dbReference>
<accession>A0A4Y2QBL2</accession>
<dbReference type="GO" id="GO:0008494">
    <property type="term" value="F:translation activator activity"/>
    <property type="evidence" value="ECO:0007669"/>
    <property type="project" value="TreeGrafter"/>
</dbReference>
<dbReference type="SUPFAM" id="SSF48371">
    <property type="entry name" value="ARM repeat"/>
    <property type="match status" value="1"/>
</dbReference>
<name>A0A4Y2QBL2_ARAVE</name>
<organism evidence="1 2">
    <name type="scientific">Araneus ventricosus</name>
    <name type="common">Orbweaver spider</name>
    <name type="synonym">Epeira ventricosa</name>
    <dbReference type="NCBI Taxonomy" id="182803"/>
    <lineage>
        <taxon>Eukaryota</taxon>
        <taxon>Metazoa</taxon>
        <taxon>Ecdysozoa</taxon>
        <taxon>Arthropoda</taxon>
        <taxon>Chelicerata</taxon>
        <taxon>Arachnida</taxon>
        <taxon>Araneae</taxon>
        <taxon>Araneomorphae</taxon>
        <taxon>Entelegynae</taxon>
        <taxon>Araneoidea</taxon>
        <taxon>Araneidae</taxon>
        <taxon>Araneus</taxon>
    </lineage>
</organism>
<gene>
    <name evidence="1" type="ORF">AVEN_47842_1</name>
</gene>
<proteinExistence type="predicted"/>
<dbReference type="InterPro" id="IPR051367">
    <property type="entry name" value="mRNA_TranslReg/HistoneTransl"/>
</dbReference>
<sequence length="239" mass="27269">MGLFGAVESTVRIPIMLKDLCERVVGLNVVTFEESLFYTSHKPEIRENKKEHDPTFLESLQNCCREWYNERDKLLRGPSLTSVGTAAAGMRRWTAYVSFITELYLHSKNQHCQMAQPTNSGNLTVQLLGPHPNSPLAHLALTLQTLLYECANTILKPPSWNCEGEVAILRKMLSSVGQQLEADCSQRMEQLVLNLRDAFIYPSINAQIRKTLLELIELHASGWQQDLPQKLYYFPYTQL</sequence>
<dbReference type="OrthoDB" id="565552at2759"/>
<protein>
    <recommendedName>
        <fullName evidence="3">MIF4G domain-containing protein</fullName>
    </recommendedName>
</protein>
<dbReference type="Proteomes" id="UP000499080">
    <property type="component" value="Unassembled WGS sequence"/>
</dbReference>
<dbReference type="InterPro" id="IPR016024">
    <property type="entry name" value="ARM-type_fold"/>
</dbReference>
<dbReference type="GO" id="GO:0005829">
    <property type="term" value="C:cytosol"/>
    <property type="evidence" value="ECO:0007669"/>
    <property type="project" value="TreeGrafter"/>
</dbReference>
<comment type="caution">
    <text evidence="1">The sequence shown here is derived from an EMBL/GenBank/DDBJ whole genome shotgun (WGS) entry which is preliminary data.</text>
</comment>
<dbReference type="GO" id="GO:0006446">
    <property type="term" value="P:regulation of translational initiation"/>
    <property type="evidence" value="ECO:0007669"/>
    <property type="project" value="TreeGrafter"/>
</dbReference>
<evidence type="ECO:0008006" key="3">
    <source>
        <dbReference type="Google" id="ProtNLM"/>
    </source>
</evidence>
<keyword evidence="2" id="KW-1185">Reference proteome</keyword>
<dbReference type="PANTHER" id="PTHR23254">
    <property type="entry name" value="EIF4G DOMAIN PROTEIN"/>
    <property type="match status" value="1"/>
</dbReference>